<dbReference type="SMART" id="SM00729">
    <property type="entry name" value="Elp3"/>
    <property type="match status" value="1"/>
</dbReference>
<dbReference type="SUPFAM" id="SSF102114">
    <property type="entry name" value="Radical SAM enzymes"/>
    <property type="match status" value="1"/>
</dbReference>
<dbReference type="Pfam" id="PF04055">
    <property type="entry name" value="Radical_SAM"/>
    <property type="match status" value="1"/>
</dbReference>
<dbReference type="GO" id="GO:0051539">
    <property type="term" value="F:4 iron, 4 sulfur cluster binding"/>
    <property type="evidence" value="ECO:0007669"/>
    <property type="project" value="UniProtKB-KW"/>
</dbReference>
<comment type="caution">
    <text evidence="8">The sequence shown here is derived from an EMBL/GenBank/DDBJ whole genome shotgun (WGS) entry which is preliminary data.</text>
</comment>
<keyword evidence="9" id="KW-1185">Reference proteome</keyword>
<dbReference type="InterPro" id="IPR032432">
    <property type="entry name" value="Radical_SAM_C"/>
</dbReference>
<keyword evidence="5" id="KW-0408">Iron</keyword>
<evidence type="ECO:0000256" key="3">
    <source>
        <dbReference type="ARBA" id="ARBA00022691"/>
    </source>
</evidence>
<dbReference type="GO" id="GO:0003824">
    <property type="term" value="F:catalytic activity"/>
    <property type="evidence" value="ECO:0007669"/>
    <property type="project" value="InterPro"/>
</dbReference>
<dbReference type="AlphaFoldDB" id="A0AAW4L431"/>
<evidence type="ECO:0000259" key="7">
    <source>
        <dbReference type="PROSITE" id="PS51918"/>
    </source>
</evidence>
<dbReference type="Pfam" id="PF16199">
    <property type="entry name" value="Radical_SAM_C"/>
    <property type="match status" value="1"/>
</dbReference>
<keyword evidence="3" id="KW-0949">S-adenosyl-L-methionine</keyword>
<dbReference type="PANTHER" id="PTHR11135:SF0">
    <property type="entry name" value="ELONGATOR COMPLEX PROTEIN 3"/>
    <property type="match status" value="1"/>
</dbReference>
<gene>
    <name evidence="8" type="ORF">KI809_01655</name>
</gene>
<reference evidence="8 9" key="1">
    <citation type="submission" date="2021-05" db="EMBL/GenBank/DDBJ databases">
        <title>The draft genome of Geobacter pelophilus DSM 12255.</title>
        <authorList>
            <person name="Xu Z."/>
            <person name="Masuda Y."/>
            <person name="Itoh H."/>
            <person name="Senoo K."/>
        </authorList>
    </citation>
    <scope>NUCLEOTIDE SEQUENCE [LARGE SCALE GENOMIC DNA]</scope>
    <source>
        <strain evidence="8 9">DSM 12255</strain>
    </source>
</reference>
<keyword evidence="4" id="KW-0479">Metal-binding</keyword>
<keyword evidence="2" id="KW-0004">4Fe-4S</keyword>
<evidence type="ECO:0000256" key="1">
    <source>
        <dbReference type="ARBA" id="ARBA00001966"/>
    </source>
</evidence>
<dbReference type="Proteomes" id="UP000811899">
    <property type="component" value="Unassembled WGS sequence"/>
</dbReference>
<dbReference type="GO" id="GO:0046872">
    <property type="term" value="F:metal ion binding"/>
    <property type="evidence" value="ECO:0007669"/>
    <property type="project" value="UniProtKB-KW"/>
</dbReference>
<keyword evidence="6" id="KW-0411">Iron-sulfur</keyword>
<protein>
    <submittedName>
        <fullName evidence="8">Radical SAM protein</fullName>
    </submittedName>
</protein>
<accession>A0AAW4L431</accession>
<comment type="cofactor">
    <cofactor evidence="1">
        <name>[4Fe-4S] cluster</name>
        <dbReference type="ChEBI" id="CHEBI:49883"/>
    </cofactor>
</comment>
<dbReference type="InterPro" id="IPR058240">
    <property type="entry name" value="rSAM_sf"/>
</dbReference>
<evidence type="ECO:0000313" key="9">
    <source>
        <dbReference type="Proteomes" id="UP000811899"/>
    </source>
</evidence>
<dbReference type="InterPro" id="IPR039661">
    <property type="entry name" value="ELP3"/>
</dbReference>
<dbReference type="InterPro" id="IPR006638">
    <property type="entry name" value="Elp3/MiaA/NifB-like_rSAM"/>
</dbReference>
<name>A0AAW4L431_9BACT</name>
<dbReference type="InterPro" id="IPR023404">
    <property type="entry name" value="rSAM_horseshoe"/>
</dbReference>
<proteinExistence type="predicted"/>
<dbReference type="EMBL" id="JAHCVJ010000001">
    <property type="protein sequence ID" value="MBT0662991.1"/>
    <property type="molecule type" value="Genomic_DNA"/>
</dbReference>
<dbReference type="GO" id="GO:0002926">
    <property type="term" value="P:tRNA wobble base 5-methoxycarbonylmethyl-2-thiouridinylation"/>
    <property type="evidence" value="ECO:0007669"/>
    <property type="project" value="TreeGrafter"/>
</dbReference>
<dbReference type="PANTHER" id="PTHR11135">
    <property type="entry name" value="HISTONE ACETYLTRANSFERASE-RELATED"/>
    <property type="match status" value="1"/>
</dbReference>
<evidence type="ECO:0000256" key="6">
    <source>
        <dbReference type="ARBA" id="ARBA00023014"/>
    </source>
</evidence>
<dbReference type="Gene3D" id="3.80.30.20">
    <property type="entry name" value="tm_1862 like domain"/>
    <property type="match status" value="1"/>
</dbReference>
<dbReference type="SFLD" id="SFLDG01082">
    <property type="entry name" value="B12-binding_domain_containing"/>
    <property type="match status" value="1"/>
</dbReference>
<sequence>MIVPFFISHHGCPHHCIFCDQRSITGQCQPLPSPEIILATIASYCATSPGKPVEVAFFGGTFTMLPVVDQQRLLAPLQPLLNSGAVSSVRLSTRPDAITAEQVAFLWDSGVRTVELGVQSLDDQVLTACQRGHCADDVRGAVSILRGAGLSVGLQLMPGLPCSSSGKDLATLHEAIGLAPDFLRIYPGLVLAGTALAALYRSGEFAPLSLEEAVRLCAAMLHRCMKAELPVIRIGLQASDSLAEPGKIIAGPYHPAFRQLVESELCYYLLLQLCTGVDAGTKCIVRCAPSRVSDVAGQHRTNLKRLAATGIVPDRIDADPTLLPTEIVLRTSSTERYGNLLTDLDFNDEGKPYV</sequence>
<evidence type="ECO:0000256" key="5">
    <source>
        <dbReference type="ARBA" id="ARBA00023004"/>
    </source>
</evidence>
<dbReference type="GO" id="GO:0005737">
    <property type="term" value="C:cytoplasm"/>
    <property type="evidence" value="ECO:0007669"/>
    <property type="project" value="TreeGrafter"/>
</dbReference>
<dbReference type="CDD" id="cd01335">
    <property type="entry name" value="Radical_SAM"/>
    <property type="match status" value="1"/>
</dbReference>
<feature type="domain" description="Radical SAM core" evidence="7">
    <location>
        <begin position="1"/>
        <end position="228"/>
    </location>
</feature>
<dbReference type="SFLD" id="SFLDG01086">
    <property type="entry name" value="elongater_protein-like"/>
    <property type="match status" value="1"/>
</dbReference>
<dbReference type="InterPro" id="IPR007197">
    <property type="entry name" value="rSAM"/>
</dbReference>
<evidence type="ECO:0000313" key="8">
    <source>
        <dbReference type="EMBL" id="MBT0662991.1"/>
    </source>
</evidence>
<organism evidence="8 9">
    <name type="scientific">Geoanaerobacter pelophilus</name>
    <dbReference type="NCBI Taxonomy" id="60036"/>
    <lineage>
        <taxon>Bacteria</taxon>
        <taxon>Pseudomonadati</taxon>
        <taxon>Thermodesulfobacteriota</taxon>
        <taxon>Desulfuromonadia</taxon>
        <taxon>Geobacterales</taxon>
        <taxon>Geobacteraceae</taxon>
        <taxon>Geoanaerobacter</taxon>
    </lineage>
</organism>
<evidence type="ECO:0000256" key="4">
    <source>
        <dbReference type="ARBA" id="ARBA00022723"/>
    </source>
</evidence>
<dbReference type="SFLD" id="SFLDS00029">
    <property type="entry name" value="Radical_SAM"/>
    <property type="match status" value="1"/>
</dbReference>
<dbReference type="PROSITE" id="PS51918">
    <property type="entry name" value="RADICAL_SAM"/>
    <property type="match status" value="1"/>
</dbReference>
<evidence type="ECO:0000256" key="2">
    <source>
        <dbReference type="ARBA" id="ARBA00022485"/>
    </source>
</evidence>